<proteinExistence type="predicted"/>
<dbReference type="AlphaFoldDB" id="A0A0B6TKJ9"/>
<dbReference type="HOGENOM" id="CLU_2463842_0_0_11"/>
<gene>
    <name evidence="2" type="ORF">B840_04295</name>
</gene>
<dbReference type="EMBL" id="CP007790">
    <property type="protein sequence ID" value="AJK68478.1"/>
    <property type="molecule type" value="Genomic_DNA"/>
</dbReference>
<dbReference type="STRING" id="1224162.B840_04295"/>
<feature type="signal peptide" evidence="1">
    <location>
        <begin position="1"/>
        <end position="27"/>
    </location>
</feature>
<accession>A0A0B6TKJ9</accession>
<reference evidence="2 3" key="1">
    <citation type="submission" date="2014-05" db="EMBL/GenBank/DDBJ databases">
        <title>Complete genome sequence of Corynebacterium marinum DSM 44953.</title>
        <authorList>
            <person name="Schaffert L."/>
            <person name="Albersmeier A."/>
            <person name="Kalinowski J."/>
            <person name="Ruckert C."/>
        </authorList>
    </citation>
    <scope>NUCLEOTIDE SEQUENCE [LARGE SCALE GENOMIC DNA]</scope>
    <source>
        <strain evidence="2 3">DSM 44953</strain>
    </source>
</reference>
<protein>
    <submittedName>
        <fullName evidence="2">Putative secreted protein</fullName>
    </submittedName>
</protein>
<keyword evidence="1" id="KW-0732">Signal</keyword>
<keyword evidence="3" id="KW-1185">Reference proteome</keyword>
<dbReference type="KEGG" id="cmq:B840_04295"/>
<sequence>MSLKTTLASVATAAVLSHTMVAAPANAQSAEPVVQGSFDVYQSLYDNPVTAPSAIGVFLSSMTWQYLIWCPVAQRLGSAGTDMGRCSF</sequence>
<organism evidence="2 3">
    <name type="scientific">Corynebacterium marinum DSM 44953</name>
    <dbReference type="NCBI Taxonomy" id="1224162"/>
    <lineage>
        <taxon>Bacteria</taxon>
        <taxon>Bacillati</taxon>
        <taxon>Actinomycetota</taxon>
        <taxon>Actinomycetes</taxon>
        <taxon>Mycobacteriales</taxon>
        <taxon>Corynebacteriaceae</taxon>
        <taxon>Corynebacterium</taxon>
    </lineage>
</organism>
<evidence type="ECO:0000313" key="3">
    <source>
        <dbReference type="Proteomes" id="UP000031928"/>
    </source>
</evidence>
<dbReference type="Proteomes" id="UP000031928">
    <property type="component" value="Chromosome"/>
</dbReference>
<name>A0A0B6TKJ9_9CORY</name>
<feature type="chain" id="PRO_5002122486" evidence="1">
    <location>
        <begin position="28"/>
        <end position="88"/>
    </location>
</feature>
<evidence type="ECO:0000313" key="2">
    <source>
        <dbReference type="EMBL" id="AJK68478.1"/>
    </source>
</evidence>
<evidence type="ECO:0000256" key="1">
    <source>
        <dbReference type="SAM" id="SignalP"/>
    </source>
</evidence>